<evidence type="ECO:0000313" key="4">
    <source>
        <dbReference type="EMBL" id="KAL0295195.1"/>
    </source>
</evidence>
<feature type="region of interest" description="Disordered" evidence="2">
    <location>
        <begin position="263"/>
        <end position="301"/>
    </location>
</feature>
<evidence type="ECO:0000256" key="2">
    <source>
        <dbReference type="SAM" id="MobiDB-lite"/>
    </source>
</evidence>
<evidence type="ECO:0000259" key="3">
    <source>
        <dbReference type="PROSITE" id="PS50158"/>
    </source>
</evidence>
<keyword evidence="1" id="KW-0863">Zinc-finger</keyword>
<dbReference type="PROSITE" id="PS50158">
    <property type="entry name" value="ZF_CCHC"/>
    <property type="match status" value="1"/>
</dbReference>
<dbReference type="GO" id="GO:0008270">
    <property type="term" value="F:zinc ion binding"/>
    <property type="evidence" value="ECO:0007669"/>
    <property type="project" value="UniProtKB-KW"/>
</dbReference>
<organism evidence="4">
    <name type="scientific">Sesamum radiatum</name>
    <name type="common">Black benniseed</name>
    <dbReference type="NCBI Taxonomy" id="300843"/>
    <lineage>
        <taxon>Eukaryota</taxon>
        <taxon>Viridiplantae</taxon>
        <taxon>Streptophyta</taxon>
        <taxon>Embryophyta</taxon>
        <taxon>Tracheophyta</taxon>
        <taxon>Spermatophyta</taxon>
        <taxon>Magnoliopsida</taxon>
        <taxon>eudicotyledons</taxon>
        <taxon>Gunneridae</taxon>
        <taxon>Pentapetalae</taxon>
        <taxon>asterids</taxon>
        <taxon>lamiids</taxon>
        <taxon>Lamiales</taxon>
        <taxon>Pedaliaceae</taxon>
        <taxon>Sesamum</taxon>
    </lineage>
</organism>
<protein>
    <recommendedName>
        <fullName evidence="3">CCHC-type domain-containing protein</fullName>
    </recommendedName>
</protein>
<feature type="domain" description="CCHC-type" evidence="3">
    <location>
        <begin position="308"/>
        <end position="323"/>
    </location>
</feature>
<reference evidence="4" key="1">
    <citation type="submission" date="2020-06" db="EMBL/GenBank/DDBJ databases">
        <authorList>
            <person name="Li T."/>
            <person name="Hu X."/>
            <person name="Zhang T."/>
            <person name="Song X."/>
            <person name="Zhang H."/>
            <person name="Dai N."/>
            <person name="Sheng W."/>
            <person name="Hou X."/>
            <person name="Wei L."/>
        </authorList>
    </citation>
    <scope>NUCLEOTIDE SEQUENCE</scope>
    <source>
        <strain evidence="4">G02</strain>
        <tissue evidence="4">Leaf</tissue>
    </source>
</reference>
<dbReference type="Gene3D" id="4.10.60.10">
    <property type="entry name" value="Zinc finger, CCHC-type"/>
    <property type="match status" value="1"/>
</dbReference>
<proteinExistence type="predicted"/>
<comment type="caution">
    <text evidence="4">The sequence shown here is derived from an EMBL/GenBank/DDBJ whole genome shotgun (WGS) entry which is preliminary data.</text>
</comment>
<accession>A0AAW2JNH5</accession>
<evidence type="ECO:0000256" key="1">
    <source>
        <dbReference type="PROSITE-ProRule" id="PRU00047"/>
    </source>
</evidence>
<dbReference type="InterPro" id="IPR001878">
    <property type="entry name" value="Znf_CCHC"/>
</dbReference>
<sequence>MTAVSPMHLEMCCARRSCGHSRCPSRIGGSYVEQLGTTRSQVISIAAWSRMETDAQFHALDQGRETVDGRTVPVRTRSLNAHATIHLVSMCHGPLLDGHPWIVLDFKNQGYVLDKPLPVTLPEGSSPEERLTFEKWHEDNRKLRSIILASMTNEIQKQYDRLDDVPSIMLRLKDVYAIPDQHIRYAATKAFFGTKMTEGSSVHSHGVKMLSLVEKLEDLKAGLDNDTQHRCDPSFIHELINMLVQYEATTHKSEPAVLVGEASTSKAKGKGSTVTATASTGGAPPAAPKGKGKGKVGGSQRSKANDVCMHCQGKGHWKRECPQLLSNPGMFVVEVNMISNFASWVLDTAVELTSAMICRLLQRSRKLSKDEMILRLGDGKAVAAEAMGSLRLVVSSHIRID</sequence>
<keyword evidence="1" id="KW-0862">Zinc</keyword>
<keyword evidence="1" id="KW-0479">Metal-binding</keyword>
<dbReference type="EMBL" id="JACGWJ010000075">
    <property type="protein sequence ID" value="KAL0295195.1"/>
    <property type="molecule type" value="Genomic_DNA"/>
</dbReference>
<feature type="compositionally biased region" description="Low complexity" evidence="2">
    <location>
        <begin position="270"/>
        <end position="284"/>
    </location>
</feature>
<name>A0AAW2JNH5_SESRA</name>
<reference evidence="4" key="2">
    <citation type="journal article" date="2024" name="Plant">
        <title>Genomic evolution and insights into agronomic trait innovations of Sesamum species.</title>
        <authorList>
            <person name="Miao H."/>
            <person name="Wang L."/>
            <person name="Qu L."/>
            <person name="Liu H."/>
            <person name="Sun Y."/>
            <person name="Le M."/>
            <person name="Wang Q."/>
            <person name="Wei S."/>
            <person name="Zheng Y."/>
            <person name="Lin W."/>
            <person name="Duan Y."/>
            <person name="Cao H."/>
            <person name="Xiong S."/>
            <person name="Wang X."/>
            <person name="Wei L."/>
            <person name="Li C."/>
            <person name="Ma Q."/>
            <person name="Ju M."/>
            <person name="Zhao R."/>
            <person name="Li G."/>
            <person name="Mu C."/>
            <person name="Tian Q."/>
            <person name="Mei H."/>
            <person name="Zhang T."/>
            <person name="Gao T."/>
            <person name="Zhang H."/>
        </authorList>
    </citation>
    <scope>NUCLEOTIDE SEQUENCE</scope>
    <source>
        <strain evidence="4">G02</strain>
    </source>
</reference>
<dbReference type="AlphaFoldDB" id="A0AAW2JNH5"/>
<dbReference type="SUPFAM" id="SSF57756">
    <property type="entry name" value="Retrovirus zinc finger-like domains"/>
    <property type="match status" value="1"/>
</dbReference>
<dbReference type="Pfam" id="PF14223">
    <property type="entry name" value="Retrotran_gag_2"/>
    <property type="match status" value="1"/>
</dbReference>
<dbReference type="GO" id="GO:0003676">
    <property type="term" value="F:nucleic acid binding"/>
    <property type="evidence" value="ECO:0007669"/>
    <property type="project" value="InterPro"/>
</dbReference>
<dbReference type="InterPro" id="IPR036875">
    <property type="entry name" value="Znf_CCHC_sf"/>
</dbReference>
<gene>
    <name evidence="4" type="ORF">Sradi_6847600</name>
</gene>